<dbReference type="Gene3D" id="3.90.1440.10">
    <property type="entry name" value="SecA, preprotein cross-linking domain"/>
    <property type="match status" value="1"/>
</dbReference>
<keyword evidence="3 14" id="KW-1003">Cell membrane</keyword>
<dbReference type="InterPro" id="IPR044722">
    <property type="entry name" value="SecA_SF2_C"/>
</dbReference>
<dbReference type="PROSITE" id="PS51194">
    <property type="entry name" value="HELICASE_CTER"/>
    <property type="match status" value="1"/>
</dbReference>
<dbReference type="InterPro" id="IPR014001">
    <property type="entry name" value="Helicase_ATP-bd"/>
</dbReference>
<evidence type="ECO:0000256" key="5">
    <source>
        <dbReference type="ARBA" id="ARBA00022519"/>
    </source>
</evidence>
<dbReference type="InterPro" id="IPR027417">
    <property type="entry name" value="P-loop_NTPase"/>
</dbReference>
<dbReference type="InterPro" id="IPR000185">
    <property type="entry name" value="SecA"/>
</dbReference>
<dbReference type="GO" id="GO:0005524">
    <property type="term" value="F:ATP binding"/>
    <property type="evidence" value="ECO:0007669"/>
    <property type="project" value="UniProtKB-UniRule"/>
</dbReference>
<evidence type="ECO:0000256" key="12">
    <source>
        <dbReference type="ARBA" id="ARBA00023010"/>
    </source>
</evidence>
<dbReference type="PROSITE" id="PS51192">
    <property type="entry name" value="HELICASE_ATP_BIND_1"/>
    <property type="match status" value="1"/>
</dbReference>
<evidence type="ECO:0000256" key="4">
    <source>
        <dbReference type="ARBA" id="ARBA00022490"/>
    </source>
</evidence>
<keyword evidence="6" id="KW-0479">Metal-binding</keyword>
<dbReference type="SUPFAM" id="SSF81767">
    <property type="entry name" value="Pre-protein crosslinking domain of SecA"/>
    <property type="match status" value="1"/>
</dbReference>
<comment type="caution">
    <text evidence="20">The sequence shown here is derived from an EMBL/GenBank/DDBJ whole genome shotgun (WGS) entry which is preliminary data.</text>
</comment>
<dbReference type="Gene3D" id="1.10.3060.10">
    <property type="entry name" value="Helical scaffold and wing domains of SecA"/>
    <property type="match status" value="1"/>
</dbReference>
<dbReference type="SUPFAM" id="SSF81886">
    <property type="entry name" value="Helical scaffold and wing domains of SecA"/>
    <property type="match status" value="1"/>
</dbReference>
<dbReference type="InterPro" id="IPR011116">
    <property type="entry name" value="SecA_Wing/Scaffold"/>
</dbReference>
<evidence type="ECO:0000313" key="20">
    <source>
        <dbReference type="EMBL" id="HHS48811.1"/>
    </source>
</evidence>
<dbReference type="GO" id="GO:0008564">
    <property type="term" value="F:protein-exporting ATPase activity"/>
    <property type="evidence" value="ECO:0007669"/>
    <property type="project" value="UniProtKB-EC"/>
</dbReference>
<evidence type="ECO:0000259" key="19">
    <source>
        <dbReference type="PROSITE" id="PS51196"/>
    </source>
</evidence>
<feature type="domain" description="SecA family profile" evidence="19">
    <location>
        <begin position="3"/>
        <end position="588"/>
    </location>
</feature>
<keyword evidence="2 14" id="KW-0813">Transport</keyword>
<evidence type="ECO:0000256" key="3">
    <source>
        <dbReference type="ARBA" id="ARBA00022475"/>
    </source>
</evidence>
<keyword evidence="13 14" id="KW-0472">Membrane</keyword>
<dbReference type="GO" id="GO:0065002">
    <property type="term" value="P:intracellular protein transmembrane transport"/>
    <property type="evidence" value="ECO:0007669"/>
    <property type="project" value="UniProtKB-UniRule"/>
</dbReference>
<dbReference type="PROSITE" id="PS51196">
    <property type="entry name" value="SECA_MOTOR_DEAD"/>
    <property type="match status" value="1"/>
</dbReference>
<dbReference type="SUPFAM" id="SSF52540">
    <property type="entry name" value="P-loop containing nucleoside triphosphate hydrolases"/>
    <property type="match status" value="2"/>
</dbReference>
<dbReference type="NCBIfam" id="TIGR00963">
    <property type="entry name" value="secA"/>
    <property type="match status" value="1"/>
</dbReference>
<evidence type="ECO:0000256" key="13">
    <source>
        <dbReference type="ARBA" id="ARBA00023136"/>
    </source>
</evidence>
<keyword evidence="4 14" id="KW-0963">Cytoplasm</keyword>
<evidence type="ECO:0000256" key="11">
    <source>
        <dbReference type="ARBA" id="ARBA00022967"/>
    </source>
</evidence>
<keyword evidence="11 14" id="KW-1278">Translocase</keyword>
<dbReference type="GO" id="GO:0017038">
    <property type="term" value="P:protein import"/>
    <property type="evidence" value="ECO:0007669"/>
    <property type="project" value="InterPro"/>
</dbReference>
<dbReference type="SMART" id="SM00957">
    <property type="entry name" value="SecA_DEAD"/>
    <property type="match status" value="1"/>
</dbReference>
<dbReference type="InterPro" id="IPR011115">
    <property type="entry name" value="SecA_DEAD"/>
</dbReference>
<comment type="similarity">
    <text evidence="1 14 15">Belongs to the SecA family.</text>
</comment>
<comment type="function">
    <text evidence="14">Part of the Sec protein translocase complex. Interacts with the SecYEG preprotein conducting channel. Has a central role in coupling the hydrolysis of ATP to the transfer of proteins into and across the cell membrane, serving as an ATP-driven molecular motor driving the stepwise translocation of polypeptide chains across the membrane.</text>
</comment>
<evidence type="ECO:0000256" key="2">
    <source>
        <dbReference type="ARBA" id="ARBA00022448"/>
    </source>
</evidence>
<sequence length="793" mass="91599">MIGSFLKKVFGTQNERTLKSIEPFVLKINEKESTYKSMSNEQLKEAYKKLQIDYENGKSLDDLLVDSFAITREVASRTLSMRHFNVQLIGGVVLHQGKIAEMKTGEGKTLVSTLPIVLNALTKKNMHLVTVNDYLAKRDALWMGPIYKFLGLNVGVIQQENKSYLVEFEDEKTFKTRLVPCERKEAYLADVTYGVNSEFGFDYLRDNMAYSKDKWVQRGFYYAIIDEVDSILIDEARTPLIISGPSGTPTKVYYEVDKAISQLKKDDYEVDEKLKTAVLTDKGVEKLQKLLHTENLYDSKNIEIIHIVNQSLKAHTLFLKDRDYIVKDAKVIIIDEFTGRMMPDRRYSDGLHQCIEAKEKVKIQEESQTLATITFQNYYRMYEKLCGMTGTADTESREFKEIYNLDVVVIPTNKPMVRIDRQDLIFKTHKEKVNAIVNEIKARYEKGQPVLVGTTSVEKSEELHKILVKMRIPHMVLNAKHHEKEAEIIAQAGKKKAVTIATNMAGRGVDIKIDDEVAKLGGLFILGTERHESRRVDNQLRGRSGRQGDPGESRFFLSLEDDLLRIFGSERIQVIMDKLGVQEGEAIENKFVTRAVENAQKKVEEYNFDIRKHLLDYDNVANTQRSVIYKQRKEILESESIKDTILDFIDDVLGSMVDNYLENLIDLKALKLKFKQIFNLEIELDENENDKEKIFEQLRSQVLAAYKEKEDILQEQMRELEKNVLLQVLDSAWREHLKNMDALRESIGLRGYGQRDPLVEYKKASFEMFEDMINNLKEDSLSTLFHLKIVFDN</sequence>
<dbReference type="PRINTS" id="PR00906">
    <property type="entry name" value="SECA"/>
</dbReference>
<keyword evidence="16" id="KW-0175">Coiled coil</keyword>
<dbReference type="NCBIfam" id="NF006630">
    <property type="entry name" value="PRK09200.1"/>
    <property type="match status" value="1"/>
</dbReference>
<dbReference type="CDD" id="cd17928">
    <property type="entry name" value="DEXDc_SecA"/>
    <property type="match status" value="1"/>
</dbReference>
<dbReference type="FunFam" id="3.90.1440.10:FF:000001">
    <property type="entry name" value="Preprotein translocase subunit SecA"/>
    <property type="match status" value="1"/>
</dbReference>
<dbReference type="Pfam" id="PF21090">
    <property type="entry name" value="P-loop_SecA"/>
    <property type="match status" value="1"/>
</dbReference>
<evidence type="ECO:0000259" key="18">
    <source>
        <dbReference type="PROSITE" id="PS51194"/>
    </source>
</evidence>
<name>A0A7C6E863_DESAE</name>
<dbReference type="Pfam" id="PF01043">
    <property type="entry name" value="SecA_PP_bind"/>
    <property type="match status" value="1"/>
</dbReference>
<reference evidence="20" key="1">
    <citation type="journal article" date="2020" name="mSystems">
        <title>Genome- and Community-Level Interaction Insights into Carbon Utilization and Element Cycling Functions of Hydrothermarchaeota in Hydrothermal Sediment.</title>
        <authorList>
            <person name="Zhou Z."/>
            <person name="Liu Y."/>
            <person name="Xu W."/>
            <person name="Pan J."/>
            <person name="Luo Z.H."/>
            <person name="Li M."/>
        </authorList>
    </citation>
    <scope>NUCLEOTIDE SEQUENCE [LARGE SCALE GENOMIC DNA]</scope>
    <source>
        <strain evidence="20">SpSt-1135</strain>
    </source>
</reference>
<evidence type="ECO:0000256" key="14">
    <source>
        <dbReference type="HAMAP-Rule" id="MF_01382"/>
    </source>
</evidence>
<dbReference type="FunFam" id="3.40.50.300:FF:000429">
    <property type="entry name" value="Preprotein translocase subunit SecA"/>
    <property type="match status" value="1"/>
</dbReference>
<keyword evidence="5" id="KW-0997">Cell inner membrane</keyword>
<dbReference type="InterPro" id="IPR001650">
    <property type="entry name" value="Helicase_C-like"/>
</dbReference>
<dbReference type="EC" id="7.4.2.8" evidence="14"/>
<dbReference type="InterPro" id="IPR036670">
    <property type="entry name" value="SecA_X-link_sf"/>
</dbReference>
<feature type="domain" description="Helicase C-terminal" evidence="18">
    <location>
        <begin position="420"/>
        <end position="604"/>
    </location>
</feature>
<dbReference type="PANTHER" id="PTHR30612:SF0">
    <property type="entry name" value="CHLOROPLAST PROTEIN-TRANSPORTING ATPASE"/>
    <property type="match status" value="1"/>
</dbReference>
<protein>
    <recommendedName>
        <fullName evidence="14 15">Protein translocase subunit SecA</fullName>
        <ecNumber evidence="14">7.4.2.8</ecNumber>
    </recommendedName>
</protein>
<dbReference type="Proteomes" id="UP000886400">
    <property type="component" value="Unassembled WGS sequence"/>
</dbReference>
<feature type="binding site" evidence="14">
    <location>
        <position position="510"/>
    </location>
    <ligand>
        <name>ATP</name>
        <dbReference type="ChEBI" id="CHEBI:30616"/>
    </ligand>
</feature>
<keyword evidence="9 14" id="KW-0067">ATP-binding</keyword>
<gene>
    <name evidence="14 20" type="primary">secA</name>
    <name evidence="20" type="ORF">ENM99_03000</name>
</gene>
<comment type="subcellular location">
    <subcellularLocation>
        <location evidence="14">Cell membrane</location>
        <topology evidence="14">Peripheral membrane protein</topology>
        <orientation evidence="14">Cytoplasmic side</orientation>
    </subcellularLocation>
    <subcellularLocation>
        <location evidence="14">Cytoplasm</location>
    </subcellularLocation>
    <text evidence="14">Distribution is 50-50.</text>
</comment>
<dbReference type="GO" id="GO:0043952">
    <property type="term" value="P:protein transport by the Sec complex"/>
    <property type="evidence" value="ECO:0007669"/>
    <property type="project" value="TreeGrafter"/>
</dbReference>
<evidence type="ECO:0000256" key="10">
    <source>
        <dbReference type="ARBA" id="ARBA00022927"/>
    </source>
</evidence>
<dbReference type="GO" id="GO:0005829">
    <property type="term" value="C:cytosol"/>
    <property type="evidence" value="ECO:0007669"/>
    <property type="project" value="TreeGrafter"/>
</dbReference>
<comment type="catalytic activity">
    <reaction evidence="14">
        <text>ATP + H2O + cellular proteinSide 1 = ADP + phosphate + cellular proteinSide 2.</text>
        <dbReference type="EC" id="7.4.2.8"/>
    </reaction>
</comment>
<dbReference type="PANTHER" id="PTHR30612">
    <property type="entry name" value="SECA INNER MEMBRANE COMPONENT OF SEC PROTEIN SECRETION SYSTEM"/>
    <property type="match status" value="1"/>
</dbReference>
<dbReference type="FunFam" id="1.10.3060.10:FF:000003">
    <property type="entry name" value="Protein translocase subunit SecA"/>
    <property type="match status" value="1"/>
</dbReference>
<evidence type="ECO:0000256" key="16">
    <source>
        <dbReference type="SAM" id="Coils"/>
    </source>
</evidence>
<evidence type="ECO:0000256" key="6">
    <source>
        <dbReference type="ARBA" id="ARBA00022723"/>
    </source>
</evidence>
<dbReference type="FunFam" id="3.40.50.300:FF:000246">
    <property type="entry name" value="Preprotein translocase subunit SecA"/>
    <property type="match status" value="1"/>
</dbReference>
<dbReference type="EMBL" id="DRZX01000143">
    <property type="protein sequence ID" value="HHS48811.1"/>
    <property type="molecule type" value="Genomic_DNA"/>
</dbReference>
<dbReference type="GO" id="GO:0005886">
    <property type="term" value="C:plasma membrane"/>
    <property type="evidence" value="ECO:0007669"/>
    <property type="project" value="UniProtKB-SubCell"/>
</dbReference>
<dbReference type="Pfam" id="PF07516">
    <property type="entry name" value="SecA_SW"/>
    <property type="match status" value="1"/>
</dbReference>
<dbReference type="GO" id="GO:0046872">
    <property type="term" value="F:metal ion binding"/>
    <property type="evidence" value="ECO:0007669"/>
    <property type="project" value="UniProtKB-KW"/>
</dbReference>
<feature type="binding site" evidence="14">
    <location>
        <begin position="105"/>
        <end position="109"/>
    </location>
    <ligand>
        <name>ATP</name>
        <dbReference type="ChEBI" id="CHEBI:30616"/>
    </ligand>
</feature>
<feature type="coiled-coil region" evidence="16">
    <location>
        <begin position="677"/>
        <end position="723"/>
    </location>
</feature>
<dbReference type="GO" id="GO:0006605">
    <property type="term" value="P:protein targeting"/>
    <property type="evidence" value="ECO:0007669"/>
    <property type="project" value="UniProtKB-UniRule"/>
</dbReference>
<keyword evidence="10 14" id="KW-0653">Protein transport</keyword>
<dbReference type="HAMAP" id="MF_01382">
    <property type="entry name" value="SecA"/>
    <property type="match status" value="1"/>
</dbReference>
<proteinExistence type="inferred from homology"/>
<accession>A0A7C6E863</accession>
<keyword evidence="8" id="KW-0862">Zinc</keyword>
<dbReference type="Gene3D" id="3.40.50.300">
    <property type="entry name" value="P-loop containing nucleotide triphosphate hydrolases"/>
    <property type="match status" value="3"/>
</dbReference>
<evidence type="ECO:0000256" key="9">
    <source>
        <dbReference type="ARBA" id="ARBA00022840"/>
    </source>
</evidence>
<dbReference type="Pfam" id="PF07517">
    <property type="entry name" value="SecA_DEAD"/>
    <property type="match status" value="1"/>
</dbReference>
<dbReference type="InterPro" id="IPR014018">
    <property type="entry name" value="SecA_motor_DEAD"/>
</dbReference>
<dbReference type="AlphaFoldDB" id="A0A7C6E863"/>
<evidence type="ECO:0000256" key="15">
    <source>
        <dbReference type="RuleBase" id="RU003874"/>
    </source>
</evidence>
<evidence type="ECO:0000256" key="1">
    <source>
        <dbReference type="ARBA" id="ARBA00007650"/>
    </source>
</evidence>
<evidence type="ECO:0000256" key="7">
    <source>
        <dbReference type="ARBA" id="ARBA00022741"/>
    </source>
</evidence>
<feature type="binding site" evidence="14">
    <location>
        <position position="87"/>
    </location>
    <ligand>
        <name>ATP</name>
        <dbReference type="ChEBI" id="CHEBI:30616"/>
    </ligand>
</feature>
<dbReference type="InterPro" id="IPR036266">
    <property type="entry name" value="SecA_Wing/Scaffold_sf"/>
</dbReference>
<dbReference type="SMART" id="SM00958">
    <property type="entry name" value="SecA_PP_bind"/>
    <property type="match status" value="1"/>
</dbReference>
<dbReference type="GO" id="GO:0031522">
    <property type="term" value="C:cell envelope Sec protein transport complex"/>
    <property type="evidence" value="ECO:0007669"/>
    <property type="project" value="TreeGrafter"/>
</dbReference>
<evidence type="ECO:0000259" key="17">
    <source>
        <dbReference type="PROSITE" id="PS51192"/>
    </source>
</evidence>
<keyword evidence="12 14" id="KW-0811">Translocation</keyword>
<dbReference type="CDD" id="cd18803">
    <property type="entry name" value="SF2_C_secA"/>
    <property type="match status" value="1"/>
</dbReference>
<keyword evidence="7 14" id="KW-0547">Nucleotide-binding</keyword>
<evidence type="ECO:0000256" key="8">
    <source>
        <dbReference type="ARBA" id="ARBA00022833"/>
    </source>
</evidence>
<feature type="domain" description="Helicase ATP-binding" evidence="17">
    <location>
        <begin position="89"/>
        <end position="267"/>
    </location>
</feature>
<organism evidence="20">
    <name type="scientific">Desulfurella acetivorans</name>
    <dbReference type="NCBI Taxonomy" id="33002"/>
    <lineage>
        <taxon>Bacteria</taxon>
        <taxon>Pseudomonadati</taxon>
        <taxon>Campylobacterota</taxon>
        <taxon>Desulfurellia</taxon>
        <taxon>Desulfurellales</taxon>
        <taxon>Desulfurellaceae</taxon>
        <taxon>Desulfurella</taxon>
    </lineage>
</organism>
<dbReference type="InterPro" id="IPR011130">
    <property type="entry name" value="SecA_preprotein_X-link_dom"/>
</dbReference>
<comment type="subunit">
    <text evidence="14">Monomer and homodimer. Part of the essential Sec protein translocation apparatus which comprises SecA, SecYEG and auxiliary proteins SecDF. Other proteins may also be involved.</text>
</comment>